<sequence length="151" mass="16698">MDIAQIVDENISHADLARFRQVYMDQVGRGQVSGNDQFSYAHALIKSDKNNIKEGVKLLETLLAKNNDGIPKRDTVYYLALAHTRLKDYDRALAYLDALLSAEEHNRQAIELKELVSKRMKIDGLWGLALVSGSLVAFGALAIGAILSGKK</sequence>
<proteinExistence type="predicted"/>
<dbReference type="WBParaSite" id="RSKR_0000503200.1">
    <property type="protein sequence ID" value="RSKR_0000503200.1"/>
    <property type="gene ID" value="RSKR_0000503200"/>
</dbReference>
<protein>
    <submittedName>
        <fullName evidence="2">Mitochondrial fission 1 protein</fullName>
    </submittedName>
</protein>
<evidence type="ECO:0000313" key="1">
    <source>
        <dbReference type="Proteomes" id="UP000095286"/>
    </source>
</evidence>
<organism evidence="1 2">
    <name type="scientific">Rhabditophanes sp. KR3021</name>
    <dbReference type="NCBI Taxonomy" id="114890"/>
    <lineage>
        <taxon>Eukaryota</taxon>
        <taxon>Metazoa</taxon>
        <taxon>Ecdysozoa</taxon>
        <taxon>Nematoda</taxon>
        <taxon>Chromadorea</taxon>
        <taxon>Rhabditida</taxon>
        <taxon>Tylenchina</taxon>
        <taxon>Panagrolaimomorpha</taxon>
        <taxon>Strongyloidoidea</taxon>
        <taxon>Alloionematidae</taxon>
        <taxon>Rhabditophanes</taxon>
    </lineage>
</organism>
<evidence type="ECO:0000313" key="2">
    <source>
        <dbReference type="WBParaSite" id="RSKR_0000503200.1"/>
    </source>
</evidence>
<accession>A0AC35TWV1</accession>
<reference evidence="2" key="1">
    <citation type="submission" date="2016-11" db="UniProtKB">
        <authorList>
            <consortium name="WormBaseParasite"/>
        </authorList>
    </citation>
    <scope>IDENTIFICATION</scope>
    <source>
        <strain evidence="2">KR3021</strain>
    </source>
</reference>
<name>A0AC35TWV1_9BILA</name>
<dbReference type="Proteomes" id="UP000095286">
    <property type="component" value="Unplaced"/>
</dbReference>